<dbReference type="AlphaFoldDB" id="A0A8S3K142"/>
<feature type="non-terminal residue" evidence="1">
    <location>
        <position position="99"/>
    </location>
</feature>
<accession>A0A8S3K142</accession>
<evidence type="ECO:0000313" key="1">
    <source>
        <dbReference type="EMBL" id="CAF5223450.1"/>
    </source>
</evidence>
<organism evidence="1 2">
    <name type="scientific">Rotaria magnacalcarata</name>
    <dbReference type="NCBI Taxonomy" id="392030"/>
    <lineage>
        <taxon>Eukaryota</taxon>
        <taxon>Metazoa</taxon>
        <taxon>Spiralia</taxon>
        <taxon>Gnathifera</taxon>
        <taxon>Rotifera</taxon>
        <taxon>Eurotatoria</taxon>
        <taxon>Bdelloidea</taxon>
        <taxon>Philodinida</taxon>
        <taxon>Philodinidae</taxon>
        <taxon>Rotaria</taxon>
    </lineage>
</organism>
<proteinExistence type="predicted"/>
<name>A0A8S3K142_9BILA</name>
<reference evidence="1" key="1">
    <citation type="submission" date="2021-02" db="EMBL/GenBank/DDBJ databases">
        <authorList>
            <person name="Nowell W R."/>
        </authorList>
    </citation>
    <scope>NUCLEOTIDE SEQUENCE</scope>
</reference>
<comment type="caution">
    <text evidence="1">The sequence shown here is derived from an EMBL/GenBank/DDBJ whole genome shotgun (WGS) entry which is preliminary data.</text>
</comment>
<protein>
    <submittedName>
        <fullName evidence="1">Uncharacterized protein</fullName>
    </submittedName>
</protein>
<dbReference type="EMBL" id="CAJOBI010355077">
    <property type="protein sequence ID" value="CAF5223450.1"/>
    <property type="molecule type" value="Genomic_DNA"/>
</dbReference>
<gene>
    <name evidence="1" type="ORF">SMN809_LOCUS83329</name>
</gene>
<sequence length="99" mass="11560">MQQQLQLVNNLLDKFDNQESRAGFSVLRHKKSQVAPLQGAELRELDTYLELVDNKRSLGNLYRIVTADGHVRWVCLEHYDEISYNKKMGKYINEFEAMG</sequence>
<dbReference type="Proteomes" id="UP000676336">
    <property type="component" value="Unassembled WGS sequence"/>
</dbReference>
<evidence type="ECO:0000313" key="2">
    <source>
        <dbReference type="Proteomes" id="UP000676336"/>
    </source>
</evidence>